<accession>A0A7C8ICJ6</accession>
<dbReference type="SMART" id="SM00906">
    <property type="entry name" value="Fungal_trans"/>
    <property type="match status" value="1"/>
</dbReference>
<evidence type="ECO:0000256" key="4">
    <source>
        <dbReference type="SAM" id="MobiDB-lite"/>
    </source>
</evidence>
<dbReference type="InterPro" id="IPR036864">
    <property type="entry name" value="Zn2-C6_fun-type_DNA-bd_sf"/>
</dbReference>
<name>A0A7C8ICJ6_9PLEO</name>
<dbReference type="OrthoDB" id="4898680at2759"/>
<dbReference type="Pfam" id="PF00172">
    <property type="entry name" value="Zn_clus"/>
    <property type="match status" value="1"/>
</dbReference>
<evidence type="ECO:0000256" key="3">
    <source>
        <dbReference type="ARBA" id="ARBA00023242"/>
    </source>
</evidence>
<organism evidence="6 7">
    <name type="scientific">Massariosphaeria phaeospora</name>
    <dbReference type="NCBI Taxonomy" id="100035"/>
    <lineage>
        <taxon>Eukaryota</taxon>
        <taxon>Fungi</taxon>
        <taxon>Dikarya</taxon>
        <taxon>Ascomycota</taxon>
        <taxon>Pezizomycotina</taxon>
        <taxon>Dothideomycetes</taxon>
        <taxon>Pleosporomycetidae</taxon>
        <taxon>Pleosporales</taxon>
        <taxon>Pleosporales incertae sedis</taxon>
        <taxon>Massariosphaeria</taxon>
    </lineage>
</organism>
<dbReference type="SUPFAM" id="SSF57701">
    <property type="entry name" value="Zn2/Cys6 DNA-binding domain"/>
    <property type="match status" value="1"/>
</dbReference>
<dbReference type="PANTHER" id="PTHR31001">
    <property type="entry name" value="UNCHARACTERIZED TRANSCRIPTIONAL REGULATORY PROTEIN"/>
    <property type="match status" value="1"/>
</dbReference>
<dbReference type="EMBL" id="JAADJZ010000007">
    <property type="protein sequence ID" value="KAF2873751.1"/>
    <property type="molecule type" value="Genomic_DNA"/>
</dbReference>
<dbReference type="SMART" id="SM00066">
    <property type="entry name" value="GAL4"/>
    <property type="match status" value="1"/>
</dbReference>
<dbReference type="GO" id="GO:0005634">
    <property type="term" value="C:nucleus"/>
    <property type="evidence" value="ECO:0007669"/>
    <property type="project" value="UniProtKB-SubCell"/>
</dbReference>
<evidence type="ECO:0000313" key="6">
    <source>
        <dbReference type="EMBL" id="KAF2873751.1"/>
    </source>
</evidence>
<evidence type="ECO:0000313" key="7">
    <source>
        <dbReference type="Proteomes" id="UP000481861"/>
    </source>
</evidence>
<reference evidence="6 7" key="1">
    <citation type="submission" date="2020-01" db="EMBL/GenBank/DDBJ databases">
        <authorList>
            <consortium name="DOE Joint Genome Institute"/>
            <person name="Haridas S."/>
            <person name="Albert R."/>
            <person name="Binder M."/>
            <person name="Bloem J."/>
            <person name="Labutti K."/>
            <person name="Salamov A."/>
            <person name="Andreopoulos B."/>
            <person name="Baker S.E."/>
            <person name="Barry K."/>
            <person name="Bills G."/>
            <person name="Bluhm B.H."/>
            <person name="Cannon C."/>
            <person name="Castanera R."/>
            <person name="Culley D.E."/>
            <person name="Daum C."/>
            <person name="Ezra D."/>
            <person name="Gonzalez J.B."/>
            <person name="Henrissat B."/>
            <person name="Kuo A."/>
            <person name="Liang C."/>
            <person name="Lipzen A."/>
            <person name="Lutzoni F."/>
            <person name="Magnuson J."/>
            <person name="Mondo S."/>
            <person name="Nolan M."/>
            <person name="Ohm R."/>
            <person name="Pangilinan J."/>
            <person name="Park H.-J.H."/>
            <person name="Ramirez L."/>
            <person name="Alfaro M."/>
            <person name="Sun H."/>
            <person name="Tritt A."/>
            <person name="Yoshinaga Y."/>
            <person name="Zwiers L.-H.L."/>
            <person name="Turgeon B.G."/>
            <person name="Goodwin S.B."/>
            <person name="Spatafora J.W."/>
            <person name="Crous P.W."/>
            <person name="Grigoriev I.V."/>
        </authorList>
    </citation>
    <scope>NUCLEOTIDE SEQUENCE [LARGE SCALE GENOMIC DNA]</scope>
    <source>
        <strain evidence="6 7">CBS 611.86</strain>
    </source>
</reference>
<dbReference type="InterPro" id="IPR050613">
    <property type="entry name" value="Sec_Metabolite_Reg"/>
</dbReference>
<evidence type="ECO:0000259" key="5">
    <source>
        <dbReference type="PROSITE" id="PS50048"/>
    </source>
</evidence>
<keyword evidence="2" id="KW-0479">Metal-binding</keyword>
<dbReference type="PROSITE" id="PS00463">
    <property type="entry name" value="ZN2_CY6_FUNGAL_1"/>
    <property type="match status" value="1"/>
</dbReference>
<keyword evidence="7" id="KW-1185">Reference proteome</keyword>
<dbReference type="CDD" id="cd00067">
    <property type="entry name" value="GAL4"/>
    <property type="match status" value="1"/>
</dbReference>
<dbReference type="GO" id="GO:0003677">
    <property type="term" value="F:DNA binding"/>
    <property type="evidence" value="ECO:0007669"/>
    <property type="project" value="InterPro"/>
</dbReference>
<protein>
    <recommendedName>
        <fullName evidence="5">Zn(2)-C6 fungal-type domain-containing protein</fullName>
    </recommendedName>
</protein>
<dbReference type="Gene3D" id="4.10.240.10">
    <property type="entry name" value="Zn(2)-C6 fungal-type DNA-binding domain"/>
    <property type="match status" value="1"/>
</dbReference>
<dbReference type="GO" id="GO:0000981">
    <property type="term" value="F:DNA-binding transcription factor activity, RNA polymerase II-specific"/>
    <property type="evidence" value="ECO:0007669"/>
    <property type="project" value="InterPro"/>
</dbReference>
<dbReference type="GO" id="GO:0008270">
    <property type="term" value="F:zinc ion binding"/>
    <property type="evidence" value="ECO:0007669"/>
    <property type="project" value="InterPro"/>
</dbReference>
<keyword evidence="3" id="KW-0539">Nucleus</keyword>
<feature type="region of interest" description="Disordered" evidence="4">
    <location>
        <begin position="139"/>
        <end position="168"/>
    </location>
</feature>
<feature type="compositionally biased region" description="Basic and acidic residues" evidence="4">
    <location>
        <begin position="146"/>
        <end position="158"/>
    </location>
</feature>
<dbReference type="InterPro" id="IPR007219">
    <property type="entry name" value="XnlR_reg_dom"/>
</dbReference>
<dbReference type="PANTHER" id="PTHR31001:SF82">
    <property type="entry name" value="ZN(II)2CYS6 TRANSCRIPTION FACTOR (EUROFUNG)"/>
    <property type="match status" value="1"/>
</dbReference>
<gene>
    <name evidence="6" type="ORF">BDV95DRAFT_567686</name>
</gene>
<dbReference type="CDD" id="cd12148">
    <property type="entry name" value="fungal_TF_MHR"/>
    <property type="match status" value="1"/>
</dbReference>
<evidence type="ECO:0000256" key="1">
    <source>
        <dbReference type="ARBA" id="ARBA00004123"/>
    </source>
</evidence>
<comment type="subcellular location">
    <subcellularLocation>
        <location evidence="1">Nucleus</location>
    </subcellularLocation>
</comment>
<feature type="domain" description="Zn(2)-C6 fungal-type" evidence="5">
    <location>
        <begin position="32"/>
        <end position="64"/>
    </location>
</feature>
<sequence>MTGDKPVPVVYSWTCFDTNTMNSNRRNGKPASCEPCRLNKTRCDHTYPKCDRCRQRGIEERCVYHPAPLTRSREGIISAQQTEPSSVPRPLKRKRTINQTVDLEALGEAFLPISASQEADEFADAVTADAYRPGYLGPTSYAANLPKDDESVPPRGRDASISSQTSDPELAHQYTVSKAMRIQMATDILKSLRYHTIIQDLVRLHCEASQVGVIPMPLEFEAVKALKPTIDEYRLETSMPAPELVSKVLGNTSRPLDISLSTQPSEFYRTCTGNNLRFEMIGFILATAGRSLLFGPTSFFFKHPQFFDKKSQLVDELLRSSTICVLLCSVISPVNDIMIWMFYENLMLTSMMCGYSGPPTWRRLGELSSQIYALGLHKESNASSSLPLFILESRRKVFHSAFYQDKAISTFLGRPVRLSKRHTDVRMPLDVSDEELIGDPEALDLVIQNLDPNGWDTKGRYLRASWIRMRFISVQYREEILDFALAKLDQCVERQLLDISRRIHTSWDSIPRHLHYRSGCWSANLSFSVGVMLVSVYLSHWYNEFMIQKLLLDPAALAPNAALLRVSMDLLSTCLTLGSVRDRTYDIQRDFIHTILLYGIPSGSVLATALQEQHRTGQQFPVSISRAEIIRMLSVLISYLEAAAHLDAGGRSGDGNYNLCRKAARTFTRVIDAILDPKPAATPPSADLNLDLDFLSAPGLEGFEGMDFAAGGMYDGIDWGAIGQWTL</sequence>
<dbReference type="AlphaFoldDB" id="A0A7C8ICJ6"/>
<dbReference type="Pfam" id="PF04082">
    <property type="entry name" value="Fungal_trans"/>
    <property type="match status" value="1"/>
</dbReference>
<dbReference type="PROSITE" id="PS50048">
    <property type="entry name" value="ZN2_CY6_FUNGAL_2"/>
    <property type="match status" value="1"/>
</dbReference>
<comment type="caution">
    <text evidence="6">The sequence shown here is derived from an EMBL/GenBank/DDBJ whole genome shotgun (WGS) entry which is preliminary data.</text>
</comment>
<dbReference type="Proteomes" id="UP000481861">
    <property type="component" value="Unassembled WGS sequence"/>
</dbReference>
<dbReference type="GO" id="GO:0006351">
    <property type="term" value="P:DNA-templated transcription"/>
    <property type="evidence" value="ECO:0007669"/>
    <property type="project" value="InterPro"/>
</dbReference>
<dbReference type="InterPro" id="IPR001138">
    <property type="entry name" value="Zn2Cys6_DnaBD"/>
</dbReference>
<proteinExistence type="predicted"/>
<evidence type="ECO:0000256" key="2">
    <source>
        <dbReference type="ARBA" id="ARBA00022723"/>
    </source>
</evidence>